<accession>D3UIT8</accession>
<dbReference type="NCBIfam" id="NF006767">
    <property type="entry name" value="PRK09289.1"/>
    <property type="match status" value="1"/>
</dbReference>
<dbReference type="PROSITE" id="PS51177">
    <property type="entry name" value="LUMAZINE_BIND"/>
    <property type="match status" value="2"/>
</dbReference>
<dbReference type="RefSeq" id="WP_013023482.1">
    <property type="nucleotide sequence ID" value="NC_013949.1"/>
</dbReference>
<dbReference type="Gene3D" id="2.40.30.20">
    <property type="match status" value="2"/>
</dbReference>
<keyword evidence="7 12" id="KW-0808">Transferase</keyword>
<dbReference type="PIRSF" id="PIRSF000498">
    <property type="entry name" value="Riboflavin_syn_A"/>
    <property type="match status" value="1"/>
</dbReference>
<dbReference type="NCBIfam" id="TIGR00187">
    <property type="entry name" value="ribE"/>
    <property type="match status" value="1"/>
</dbReference>
<proteinExistence type="predicted"/>
<dbReference type="GO" id="GO:0009231">
    <property type="term" value="P:riboflavin biosynthetic process"/>
    <property type="evidence" value="ECO:0007669"/>
    <property type="project" value="UniProtKB-KW"/>
</dbReference>
<dbReference type="InterPro" id="IPR026017">
    <property type="entry name" value="Lumazine-bd_dom"/>
</dbReference>
<evidence type="ECO:0000313" key="13">
    <source>
        <dbReference type="Proteomes" id="UP000001522"/>
    </source>
</evidence>
<evidence type="ECO:0000259" key="11">
    <source>
        <dbReference type="PROSITE" id="PS51177"/>
    </source>
</evidence>
<comment type="function">
    <text evidence="2">Catalyzes the dismutation of two molecules of 6,7-dimethyl-8-ribityllumazine, resulting in the formation of riboflavin and 5-amino-6-(D-ribitylamino)uracil.</text>
</comment>
<dbReference type="InterPro" id="IPR017938">
    <property type="entry name" value="Riboflavin_synthase-like_b-brl"/>
</dbReference>
<dbReference type="Pfam" id="PF00677">
    <property type="entry name" value="Lum_binding"/>
    <property type="match status" value="2"/>
</dbReference>
<evidence type="ECO:0000256" key="4">
    <source>
        <dbReference type="ARBA" id="ARBA00012827"/>
    </source>
</evidence>
<keyword evidence="13" id="KW-1185">Reference proteome</keyword>
<evidence type="ECO:0000313" key="12">
    <source>
        <dbReference type="EMBL" id="CBG40413.1"/>
    </source>
</evidence>
<evidence type="ECO:0000256" key="5">
    <source>
        <dbReference type="ARBA" id="ARBA00013950"/>
    </source>
</evidence>
<comment type="catalytic activity">
    <reaction evidence="1">
        <text>2 6,7-dimethyl-8-(1-D-ribityl)lumazine + H(+) = 5-amino-6-(D-ribitylamino)uracil + riboflavin</text>
        <dbReference type="Rhea" id="RHEA:20772"/>
        <dbReference type="ChEBI" id="CHEBI:15378"/>
        <dbReference type="ChEBI" id="CHEBI:15934"/>
        <dbReference type="ChEBI" id="CHEBI:57986"/>
        <dbReference type="ChEBI" id="CHEBI:58201"/>
        <dbReference type="EC" id="2.5.1.9"/>
    </reaction>
</comment>
<feature type="repeat" description="Lumazine-binding" evidence="10">
    <location>
        <begin position="88"/>
        <end position="184"/>
    </location>
</feature>
<dbReference type="FunFam" id="2.40.30.20:FF:000004">
    <property type="entry name" value="Riboflavin synthase, alpha subunit"/>
    <property type="match status" value="1"/>
</dbReference>
<sequence>MFNGLIQEIAKVKEFKNNILKLEAAHQPGIGDSIAVNGVCLTVIECFEKGFALELSAHTQKTIALENYQKQVHIEPALSLHTRIDGHLVQGHVDGVGSIKKITKKANQIEMQIKAPKEILALCIPKGSICIDGVSLTIAGISEDFFELVLIPHTFSQTLFHTYKIGRRVNIETDMIVRSIATLMQGKTKTTTWDALDSFLLSY</sequence>
<dbReference type="CDD" id="cd00402">
    <property type="entry name" value="Riboflavin_synthase_like"/>
    <property type="match status" value="1"/>
</dbReference>
<evidence type="ECO:0000256" key="6">
    <source>
        <dbReference type="ARBA" id="ARBA00022619"/>
    </source>
</evidence>
<evidence type="ECO:0000256" key="9">
    <source>
        <dbReference type="NCBIfam" id="TIGR00187"/>
    </source>
</evidence>
<dbReference type="EMBL" id="FN555004">
    <property type="protein sequence ID" value="CBG40413.1"/>
    <property type="molecule type" value="Genomic_DNA"/>
</dbReference>
<feature type="domain" description="Lumazine-binding" evidence="11">
    <location>
        <begin position="1"/>
        <end position="87"/>
    </location>
</feature>
<reference evidence="12 13" key="1">
    <citation type="journal article" date="2010" name="BMC Genomics">
        <title>Comparative genomics and proteomics of Helicobacter mustelae, an ulcerogenic and carcinogenic gastric pathogen.</title>
        <authorList>
            <person name="O'Toole P.W."/>
            <person name="Snelling W.J."/>
            <person name="Canchaya C."/>
            <person name="Forde B.M."/>
            <person name="Hardie K.R."/>
            <person name="Josenhans C."/>
            <person name="Graham R.L.J."/>
            <person name="McMullan G."/>
            <person name="Parkhill J."/>
            <person name="Belda E."/>
            <person name="Bentley S.D."/>
        </authorList>
    </citation>
    <scope>NUCLEOTIDE SEQUENCE [LARGE SCALE GENOMIC DNA]</scope>
    <source>
        <strain evidence="13">ATCC 43772 / LMG 18044 / NCTC 12198 / 12198</strain>
    </source>
</reference>
<evidence type="ECO:0000256" key="7">
    <source>
        <dbReference type="ARBA" id="ARBA00022679"/>
    </source>
</evidence>
<feature type="repeat" description="Lumazine-binding" evidence="10">
    <location>
        <begin position="1"/>
        <end position="87"/>
    </location>
</feature>
<evidence type="ECO:0000256" key="8">
    <source>
        <dbReference type="ARBA" id="ARBA00022737"/>
    </source>
</evidence>
<dbReference type="GO" id="GO:0004746">
    <property type="term" value="F:riboflavin synthase activity"/>
    <property type="evidence" value="ECO:0007669"/>
    <property type="project" value="UniProtKB-UniRule"/>
</dbReference>
<dbReference type="KEGG" id="hms:HMU11580"/>
<dbReference type="AlphaFoldDB" id="D3UIT8"/>
<gene>
    <name evidence="12" type="primary">ribA</name>
    <name evidence="12" type="ordered locus">HMU11580</name>
</gene>
<dbReference type="PANTHER" id="PTHR21098">
    <property type="entry name" value="RIBOFLAVIN SYNTHASE ALPHA CHAIN"/>
    <property type="match status" value="1"/>
</dbReference>
<dbReference type="SUPFAM" id="SSF63380">
    <property type="entry name" value="Riboflavin synthase domain-like"/>
    <property type="match status" value="2"/>
</dbReference>
<dbReference type="PANTHER" id="PTHR21098:SF12">
    <property type="entry name" value="RIBOFLAVIN SYNTHASE"/>
    <property type="match status" value="1"/>
</dbReference>
<name>D3UIT8_HELM1</name>
<evidence type="ECO:0000256" key="3">
    <source>
        <dbReference type="ARBA" id="ARBA00004887"/>
    </source>
</evidence>
<comment type="pathway">
    <text evidence="3">Cofactor biosynthesis; riboflavin biosynthesis; riboflavin from 2-hydroxy-3-oxobutyl phosphate and 5-amino-6-(D-ribitylamino)uracil: step 2/2.</text>
</comment>
<keyword evidence="8" id="KW-0677">Repeat</keyword>
<keyword evidence="6" id="KW-0686">Riboflavin biosynthesis</keyword>
<evidence type="ECO:0000256" key="10">
    <source>
        <dbReference type="PROSITE-ProRule" id="PRU00524"/>
    </source>
</evidence>
<evidence type="ECO:0000256" key="1">
    <source>
        <dbReference type="ARBA" id="ARBA00000968"/>
    </source>
</evidence>
<dbReference type="HOGENOM" id="CLU_034388_2_0_7"/>
<dbReference type="EC" id="2.5.1.9" evidence="4 9"/>
<feature type="domain" description="Lumazine-binding" evidence="11">
    <location>
        <begin position="88"/>
        <end position="184"/>
    </location>
</feature>
<dbReference type="eggNOG" id="COG0307">
    <property type="taxonomic scope" value="Bacteria"/>
</dbReference>
<dbReference type="STRING" id="679897.HMU11580"/>
<protein>
    <recommendedName>
        <fullName evidence="5 9">Riboflavin synthase</fullName>
        <ecNumber evidence="4 9">2.5.1.9</ecNumber>
    </recommendedName>
</protein>
<dbReference type="Proteomes" id="UP000001522">
    <property type="component" value="Chromosome"/>
</dbReference>
<evidence type="ECO:0000256" key="2">
    <source>
        <dbReference type="ARBA" id="ARBA00002803"/>
    </source>
</evidence>
<dbReference type="InterPro" id="IPR001783">
    <property type="entry name" value="Lumazine-bd"/>
</dbReference>
<organism evidence="12 13">
    <name type="scientific">Helicobacter mustelae (strain ATCC 43772 / CCUG 25715 / CIP 103759 / LMG 18044 / NCTC 12198 / R85-136P)</name>
    <name type="common">Campylobacter mustelae</name>
    <dbReference type="NCBI Taxonomy" id="679897"/>
    <lineage>
        <taxon>Bacteria</taxon>
        <taxon>Pseudomonadati</taxon>
        <taxon>Campylobacterota</taxon>
        <taxon>Epsilonproteobacteria</taxon>
        <taxon>Campylobacterales</taxon>
        <taxon>Helicobacteraceae</taxon>
        <taxon>Helicobacter</taxon>
    </lineage>
</organism>
<dbReference type="InterPro" id="IPR023366">
    <property type="entry name" value="ATP_synth_asu-like_sf"/>
</dbReference>